<dbReference type="PROSITE" id="PS50968">
    <property type="entry name" value="BIOTINYL_LIPOYL"/>
    <property type="match status" value="1"/>
</dbReference>
<evidence type="ECO:0000259" key="9">
    <source>
        <dbReference type="PROSITE" id="PS50991"/>
    </source>
</evidence>
<comment type="pathway">
    <text evidence="1">Lipid metabolism; fatty acid biosynthesis.</text>
</comment>
<evidence type="ECO:0000256" key="7">
    <source>
        <dbReference type="SAM" id="MobiDB-lite"/>
    </source>
</evidence>
<dbReference type="InterPro" id="IPR000089">
    <property type="entry name" value="Biotin_lipoyl"/>
</dbReference>
<dbReference type="PROSITE" id="PS50991">
    <property type="entry name" value="PYR_CT"/>
    <property type="match status" value="1"/>
</dbReference>
<keyword evidence="4" id="KW-0443">Lipid metabolism</keyword>
<evidence type="ECO:0000259" key="8">
    <source>
        <dbReference type="PROSITE" id="PS50968"/>
    </source>
</evidence>
<dbReference type="InterPro" id="IPR013785">
    <property type="entry name" value="Aldolase_TIM"/>
</dbReference>
<dbReference type="CDD" id="cd06850">
    <property type="entry name" value="biotinyl_domain"/>
    <property type="match status" value="1"/>
</dbReference>
<dbReference type="AlphaFoldDB" id="A0A235BS05"/>
<proteinExistence type="predicted"/>
<evidence type="ECO:0000256" key="2">
    <source>
        <dbReference type="ARBA" id="ARBA00022516"/>
    </source>
</evidence>
<gene>
    <name evidence="10" type="primary">accB</name>
    <name evidence="10" type="ORF">CH330_06905</name>
</gene>
<dbReference type="EMBL" id="NOZP01000130">
    <property type="protein sequence ID" value="OYD15001.1"/>
    <property type="molecule type" value="Genomic_DNA"/>
</dbReference>
<evidence type="ECO:0000256" key="6">
    <source>
        <dbReference type="ARBA" id="ARBA00023267"/>
    </source>
</evidence>
<dbReference type="GO" id="GO:0004736">
    <property type="term" value="F:pyruvate carboxylase activity"/>
    <property type="evidence" value="ECO:0007669"/>
    <property type="project" value="TreeGrafter"/>
</dbReference>
<dbReference type="PRINTS" id="PR01071">
    <property type="entry name" value="ACOABIOTINCC"/>
</dbReference>
<feature type="compositionally biased region" description="Basic and acidic residues" evidence="7">
    <location>
        <begin position="504"/>
        <end position="517"/>
    </location>
</feature>
<keyword evidence="2" id="KW-0444">Lipid biosynthesis</keyword>
<dbReference type="InterPro" id="IPR003379">
    <property type="entry name" value="Carboxylase_cons_dom"/>
</dbReference>
<name>A0A235BS05_UNCW3</name>
<feature type="region of interest" description="Disordered" evidence="7">
    <location>
        <begin position="504"/>
        <end position="546"/>
    </location>
</feature>
<evidence type="ECO:0000256" key="5">
    <source>
        <dbReference type="ARBA" id="ARBA00023160"/>
    </source>
</evidence>
<sequence length="623" mass="70177">MEKIRFTDTTLRDAHQSLWATRMRLEDMVPVLEHIDNVGYWSLEVWGGATFDVCLRFLNEDPWERLSEIRKHVKKTKLQMLLRGQNIVGYHNYPDDLLGEFVKYAAERGLDIFRVFDALNDARNLEKAVEFVKREGKHAQGTLCYAISPVHTIEYYLKRAKEQKDTGVDSICIKDMAGILAPQTAYDLVAGLKSEVGLPVQLHCHATSGMAVATYLKAAEAGVDIIDTASAPLAFSTSQPAAETMAACFANTQYDPELQVQEMEKVEKHFKKVAEGRRIKGNKMVDAMVIIHQIPGGMASNLLSQLKEQKAEDRLDDVLREVPKVREDLGYPPLVTPTSQIVGVQAVMNVLGGERYKLVPKEVKDYIRGLYGRSPAPVKESVIKRILGNEKPLRGRPADRLEPALPEVHKKLSKEFVQKEEDYISYALFPEVSLRFFKWRKNPRAAELSKPEPEKKPGPKRTKLEPAANEQIGVGTVRELIEMLRTHNVTELEWEHNKDRVRIRREGTKAPPGRDIEVGQTVQMPPLPGNQPEVTEQPAESADKTEEISSPMVGIFYLRPKPDASAFIEKGDIVEPGQTLCIVEAMKLMNEIQAEKKCRIVDIFVEDGESVEYGQPLVLVLPL</sequence>
<dbReference type="InterPro" id="IPR001249">
    <property type="entry name" value="AcCoA_biotinCC"/>
</dbReference>
<dbReference type="Gene3D" id="2.40.50.100">
    <property type="match status" value="1"/>
</dbReference>
<evidence type="ECO:0000256" key="4">
    <source>
        <dbReference type="ARBA" id="ARBA00023098"/>
    </source>
</evidence>
<dbReference type="InterPro" id="IPR011053">
    <property type="entry name" value="Single_hybrid_motif"/>
</dbReference>
<evidence type="ECO:0000313" key="10">
    <source>
        <dbReference type="EMBL" id="OYD15001.1"/>
    </source>
</evidence>
<dbReference type="Pfam" id="PF00682">
    <property type="entry name" value="HMGL-like"/>
    <property type="match status" value="1"/>
</dbReference>
<dbReference type="InterPro" id="IPR055268">
    <property type="entry name" value="PCB-like"/>
</dbReference>
<keyword evidence="3" id="KW-0276">Fatty acid metabolism</keyword>
<dbReference type="NCBIfam" id="NF006761">
    <property type="entry name" value="PRK09282.1"/>
    <property type="match status" value="1"/>
</dbReference>
<dbReference type="InterPro" id="IPR000891">
    <property type="entry name" value="PYR_CT"/>
</dbReference>
<evidence type="ECO:0000256" key="3">
    <source>
        <dbReference type="ARBA" id="ARBA00022832"/>
    </source>
</evidence>
<organism evidence="10 11">
    <name type="scientific">candidate division WOR-3 bacterium JGI_Cruoil_03_51_56</name>
    <dbReference type="NCBI Taxonomy" id="1973747"/>
    <lineage>
        <taxon>Bacteria</taxon>
        <taxon>Bacteria division WOR-3</taxon>
    </lineage>
</organism>
<dbReference type="CDD" id="cd07937">
    <property type="entry name" value="DRE_TIM_PC_TC_5S"/>
    <property type="match status" value="1"/>
</dbReference>
<evidence type="ECO:0000256" key="1">
    <source>
        <dbReference type="ARBA" id="ARBA00005194"/>
    </source>
</evidence>
<comment type="caution">
    <text evidence="10">The sequence shown here is derived from an EMBL/GenBank/DDBJ whole genome shotgun (WGS) entry which is preliminary data.</text>
</comment>
<dbReference type="PROSITE" id="PS00188">
    <property type="entry name" value="BIOTIN"/>
    <property type="match status" value="1"/>
</dbReference>
<evidence type="ECO:0000313" key="11">
    <source>
        <dbReference type="Proteomes" id="UP000215559"/>
    </source>
</evidence>
<dbReference type="Gene3D" id="3.20.20.70">
    <property type="entry name" value="Aldolase class I"/>
    <property type="match status" value="1"/>
</dbReference>
<dbReference type="Pfam" id="PF02436">
    <property type="entry name" value="PYC_OADA"/>
    <property type="match status" value="1"/>
</dbReference>
<dbReference type="GO" id="GO:0006094">
    <property type="term" value="P:gluconeogenesis"/>
    <property type="evidence" value="ECO:0007669"/>
    <property type="project" value="TreeGrafter"/>
</dbReference>
<feature type="domain" description="Lipoyl-binding" evidence="8">
    <location>
        <begin position="545"/>
        <end position="621"/>
    </location>
</feature>
<dbReference type="SUPFAM" id="SSF51230">
    <property type="entry name" value="Single hybrid motif"/>
    <property type="match status" value="1"/>
</dbReference>
<dbReference type="UniPathway" id="UPA00094"/>
<dbReference type="NCBIfam" id="TIGR00531">
    <property type="entry name" value="BCCP"/>
    <property type="match status" value="1"/>
</dbReference>
<dbReference type="GO" id="GO:0006633">
    <property type="term" value="P:fatty acid biosynthetic process"/>
    <property type="evidence" value="ECO:0007669"/>
    <property type="project" value="UniProtKB-UniPathway"/>
</dbReference>
<keyword evidence="5" id="KW-0275">Fatty acid biosynthesis</keyword>
<dbReference type="GO" id="GO:0009317">
    <property type="term" value="C:acetyl-CoA carboxylase complex"/>
    <property type="evidence" value="ECO:0007669"/>
    <property type="project" value="InterPro"/>
</dbReference>
<protein>
    <submittedName>
        <fullName evidence="10">Acetyl-CoA carboxylase, biotin carboxyl carrier protein</fullName>
    </submittedName>
</protein>
<dbReference type="Proteomes" id="UP000215559">
    <property type="component" value="Unassembled WGS sequence"/>
</dbReference>
<dbReference type="PANTHER" id="PTHR43778:SF2">
    <property type="entry name" value="PYRUVATE CARBOXYLASE, MITOCHONDRIAL"/>
    <property type="match status" value="1"/>
</dbReference>
<dbReference type="Pfam" id="PF00364">
    <property type="entry name" value="Biotin_lipoyl"/>
    <property type="match status" value="1"/>
</dbReference>
<dbReference type="SUPFAM" id="SSF89000">
    <property type="entry name" value="post-HMGL domain-like"/>
    <property type="match status" value="1"/>
</dbReference>
<feature type="region of interest" description="Disordered" evidence="7">
    <location>
        <begin position="445"/>
        <end position="469"/>
    </location>
</feature>
<dbReference type="GO" id="GO:0003989">
    <property type="term" value="F:acetyl-CoA carboxylase activity"/>
    <property type="evidence" value="ECO:0007669"/>
    <property type="project" value="InterPro"/>
</dbReference>
<feature type="compositionally biased region" description="Basic and acidic residues" evidence="7">
    <location>
        <begin position="447"/>
        <end position="457"/>
    </location>
</feature>
<accession>A0A235BS05</accession>
<dbReference type="PANTHER" id="PTHR43778">
    <property type="entry name" value="PYRUVATE CARBOXYLASE"/>
    <property type="match status" value="1"/>
</dbReference>
<dbReference type="SUPFAM" id="SSF51569">
    <property type="entry name" value="Aldolase"/>
    <property type="match status" value="1"/>
</dbReference>
<dbReference type="InterPro" id="IPR001882">
    <property type="entry name" value="Biotin_BS"/>
</dbReference>
<keyword evidence="6" id="KW-0092">Biotin</keyword>
<feature type="domain" description="Pyruvate carboxyltransferase" evidence="9">
    <location>
        <begin position="4"/>
        <end position="264"/>
    </location>
</feature>
<reference evidence="10 11" key="1">
    <citation type="submission" date="2017-07" db="EMBL/GenBank/DDBJ databases">
        <title>Recovery of genomes from metagenomes via a dereplication, aggregation, and scoring strategy.</title>
        <authorList>
            <person name="Sieber C.M."/>
            <person name="Probst A.J."/>
            <person name="Sharrar A."/>
            <person name="Thomas B.C."/>
            <person name="Hess M."/>
            <person name="Tringe S.G."/>
            <person name="Banfield J.F."/>
        </authorList>
    </citation>
    <scope>NUCLEOTIDE SEQUENCE [LARGE SCALE GENOMIC DNA]</scope>
    <source>
        <strain evidence="10">JGI_Cruoil_03_51_56</strain>
    </source>
</reference>